<name>A0A9W4DNF2_BLUGR</name>
<evidence type="ECO:0000313" key="2">
    <source>
        <dbReference type="Proteomes" id="UP000683417"/>
    </source>
</evidence>
<sequence length="107" mass="11823">MANSVRRIADDNQKSNTWAVKSVAGNHQSKEDKRIMIRLDSKHEAHNAELFILRKQVQQPVSDPSLFVDAWQVPSGIGVLESSSAKAASILQRKEAIATIFGNVIVE</sequence>
<accession>A0A9W4DNF2</accession>
<comment type="caution">
    <text evidence="1">The sequence shown here is derived from an EMBL/GenBank/DDBJ whole genome shotgun (WGS) entry which is preliminary data.</text>
</comment>
<proteinExistence type="predicted"/>
<protein>
    <submittedName>
        <fullName evidence="1">BgTH12-02913</fullName>
    </submittedName>
</protein>
<evidence type="ECO:0000313" key="1">
    <source>
        <dbReference type="EMBL" id="CAD6503246.1"/>
    </source>
</evidence>
<gene>
    <name evidence="1" type="ORF">BGTH12_LOCUS4604</name>
</gene>
<dbReference type="EMBL" id="CAJHIT010000007">
    <property type="protein sequence ID" value="CAD6503246.1"/>
    <property type="molecule type" value="Genomic_DNA"/>
</dbReference>
<organism evidence="1 2">
    <name type="scientific">Blumeria graminis f. sp. triticale</name>
    <dbReference type="NCBI Taxonomy" id="1689686"/>
    <lineage>
        <taxon>Eukaryota</taxon>
        <taxon>Fungi</taxon>
        <taxon>Dikarya</taxon>
        <taxon>Ascomycota</taxon>
        <taxon>Pezizomycotina</taxon>
        <taxon>Leotiomycetes</taxon>
        <taxon>Erysiphales</taxon>
        <taxon>Erysiphaceae</taxon>
        <taxon>Blumeria</taxon>
    </lineage>
</organism>
<dbReference type="AlphaFoldDB" id="A0A9W4DNF2"/>
<reference evidence="1" key="1">
    <citation type="submission" date="2020-10" db="EMBL/GenBank/DDBJ databases">
        <authorList>
            <person name="Muller C M."/>
        </authorList>
    </citation>
    <scope>NUCLEOTIDE SEQUENCE</scope>
    <source>
        <strain evidence="1">THUN-12</strain>
    </source>
</reference>
<dbReference type="Proteomes" id="UP000683417">
    <property type="component" value="Unassembled WGS sequence"/>
</dbReference>